<accession>A0A8H5C896</accession>
<comment type="caution">
    <text evidence="4">The sequence shown here is derived from an EMBL/GenBank/DDBJ whole genome shotgun (WGS) entry which is preliminary data.</text>
</comment>
<dbReference type="Gene3D" id="2.60.120.200">
    <property type="match status" value="1"/>
</dbReference>
<dbReference type="GO" id="GO:0004553">
    <property type="term" value="F:hydrolase activity, hydrolyzing O-glycosyl compounds"/>
    <property type="evidence" value="ECO:0007669"/>
    <property type="project" value="InterPro"/>
</dbReference>
<dbReference type="OrthoDB" id="192832at2759"/>
<dbReference type="InterPro" id="IPR000757">
    <property type="entry name" value="Beta-glucanase-like"/>
</dbReference>
<feature type="domain" description="GH16" evidence="3">
    <location>
        <begin position="40"/>
        <end position="289"/>
    </location>
</feature>
<feature type="region of interest" description="Disordered" evidence="1">
    <location>
        <begin position="306"/>
        <end position="376"/>
    </location>
</feature>
<name>A0A8H5C896_9AGAR</name>
<sequence>MVLSVTHLLTLSSLTLSALAGSYKLLKDIQGHDFLEESVFSFEAIPDPTQGRVNYVSRSVAEGLNLTFASKDTFILRADARSVLSSSGPGRKSVRLKSVQDYKQHVAVFDIRHMPVGCGTWPAVWEVGDNWPNNGEIDILEGVNDRGPNAATLHTSAGCTAPKGRPGQTGEQVQENCDAKVNGNVGCPVKMSDSKSYGPEFNAAGGGCAKVPAAVKNGAKNVDPSTWGTPQAYFPSTSCNLNKHFGPQNIIINLTFCGTWAGNVFSSVPSCKEKGSCVNYVNQNPHAFEDAFFDFAAIRTYVPGAPAAVPPQDTPDTTKTVETTSASTSTSTTDATATAETTPTANTTTADTTPTAGTTAATDTSAETTTKGTPAAETTTNVAATTKTAAATTAIPLT</sequence>
<organism evidence="4 5">
    <name type="scientific">Ephemerocybe angulata</name>
    <dbReference type="NCBI Taxonomy" id="980116"/>
    <lineage>
        <taxon>Eukaryota</taxon>
        <taxon>Fungi</taxon>
        <taxon>Dikarya</taxon>
        <taxon>Basidiomycota</taxon>
        <taxon>Agaricomycotina</taxon>
        <taxon>Agaricomycetes</taxon>
        <taxon>Agaricomycetidae</taxon>
        <taxon>Agaricales</taxon>
        <taxon>Agaricineae</taxon>
        <taxon>Psathyrellaceae</taxon>
        <taxon>Ephemerocybe</taxon>
    </lineage>
</organism>
<feature type="chain" id="PRO_5034833019" description="GH16 domain-containing protein" evidence="2">
    <location>
        <begin position="21"/>
        <end position="398"/>
    </location>
</feature>
<evidence type="ECO:0000259" key="3">
    <source>
        <dbReference type="PROSITE" id="PS51762"/>
    </source>
</evidence>
<evidence type="ECO:0000256" key="1">
    <source>
        <dbReference type="SAM" id="MobiDB-lite"/>
    </source>
</evidence>
<gene>
    <name evidence="4" type="ORF">D9611_009637</name>
</gene>
<dbReference type="PANTHER" id="PTHR10963">
    <property type="entry name" value="GLYCOSYL HYDROLASE-RELATED"/>
    <property type="match status" value="1"/>
</dbReference>
<keyword evidence="5" id="KW-1185">Reference proteome</keyword>
<evidence type="ECO:0000313" key="4">
    <source>
        <dbReference type="EMBL" id="KAF5335812.1"/>
    </source>
</evidence>
<dbReference type="PANTHER" id="PTHR10963:SF24">
    <property type="entry name" value="GLYCOSIDASE C21B10.07-RELATED"/>
    <property type="match status" value="1"/>
</dbReference>
<dbReference type="Pfam" id="PF26113">
    <property type="entry name" value="GH16_XgeA"/>
    <property type="match status" value="2"/>
</dbReference>
<dbReference type="InterPro" id="IPR050546">
    <property type="entry name" value="Glycosyl_Hydrlase_16"/>
</dbReference>
<dbReference type="PROSITE" id="PS51762">
    <property type="entry name" value="GH16_2"/>
    <property type="match status" value="1"/>
</dbReference>
<dbReference type="AlphaFoldDB" id="A0A8H5C896"/>
<protein>
    <recommendedName>
        <fullName evidence="3">GH16 domain-containing protein</fullName>
    </recommendedName>
</protein>
<dbReference type="GO" id="GO:0009251">
    <property type="term" value="P:glucan catabolic process"/>
    <property type="evidence" value="ECO:0007669"/>
    <property type="project" value="TreeGrafter"/>
</dbReference>
<evidence type="ECO:0000256" key="2">
    <source>
        <dbReference type="SAM" id="SignalP"/>
    </source>
</evidence>
<feature type="compositionally biased region" description="Low complexity" evidence="1">
    <location>
        <begin position="314"/>
        <end position="376"/>
    </location>
</feature>
<dbReference type="EMBL" id="JAACJK010000060">
    <property type="protein sequence ID" value="KAF5335812.1"/>
    <property type="molecule type" value="Genomic_DNA"/>
</dbReference>
<evidence type="ECO:0000313" key="5">
    <source>
        <dbReference type="Proteomes" id="UP000541558"/>
    </source>
</evidence>
<feature type="signal peptide" evidence="2">
    <location>
        <begin position="1"/>
        <end position="20"/>
    </location>
</feature>
<dbReference type="CDD" id="cd02181">
    <property type="entry name" value="GH16_fungal_Lam16A_glucanase"/>
    <property type="match status" value="1"/>
</dbReference>
<keyword evidence="2" id="KW-0732">Signal</keyword>
<reference evidence="4 5" key="1">
    <citation type="journal article" date="2020" name="ISME J.">
        <title>Uncovering the hidden diversity of litter-decomposition mechanisms in mushroom-forming fungi.</title>
        <authorList>
            <person name="Floudas D."/>
            <person name="Bentzer J."/>
            <person name="Ahren D."/>
            <person name="Johansson T."/>
            <person name="Persson P."/>
            <person name="Tunlid A."/>
        </authorList>
    </citation>
    <scope>NUCLEOTIDE SEQUENCE [LARGE SCALE GENOMIC DNA]</scope>
    <source>
        <strain evidence="4 5">CBS 175.51</strain>
    </source>
</reference>
<dbReference type="SUPFAM" id="SSF49899">
    <property type="entry name" value="Concanavalin A-like lectins/glucanases"/>
    <property type="match status" value="1"/>
</dbReference>
<dbReference type="InterPro" id="IPR013320">
    <property type="entry name" value="ConA-like_dom_sf"/>
</dbReference>
<dbReference type="Proteomes" id="UP000541558">
    <property type="component" value="Unassembled WGS sequence"/>
</dbReference>
<proteinExistence type="predicted"/>